<accession>A0A1G7YWE7</accession>
<proteinExistence type="predicted"/>
<dbReference type="RefSeq" id="WP_093170640.1">
    <property type="nucleotide sequence ID" value="NZ_FNCN01000010.1"/>
</dbReference>
<reference evidence="1 2" key="1">
    <citation type="submission" date="2016-10" db="EMBL/GenBank/DDBJ databases">
        <authorList>
            <person name="de Groot N.N."/>
        </authorList>
    </citation>
    <scope>NUCLEOTIDE SEQUENCE [LARGE SCALE GENOMIC DNA]</scope>
    <source>
        <strain evidence="1 2">CPCC 201354</strain>
    </source>
</reference>
<organism evidence="1 2">
    <name type="scientific">Sinosporangium album</name>
    <dbReference type="NCBI Taxonomy" id="504805"/>
    <lineage>
        <taxon>Bacteria</taxon>
        <taxon>Bacillati</taxon>
        <taxon>Actinomycetota</taxon>
        <taxon>Actinomycetes</taxon>
        <taxon>Streptosporangiales</taxon>
        <taxon>Streptosporangiaceae</taxon>
        <taxon>Sinosporangium</taxon>
    </lineage>
</organism>
<evidence type="ECO:0000313" key="1">
    <source>
        <dbReference type="EMBL" id="SDH00717.1"/>
    </source>
</evidence>
<evidence type="ECO:0000313" key="2">
    <source>
        <dbReference type="Proteomes" id="UP000198923"/>
    </source>
</evidence>
<name>A0A1G7YWE7_9ACTN</name>
<protein>
    <submittedName>
        <fullName evidence="1">Uncharacterized protein</fullName>
    </submittedName>
</protein>
<keyword evidence="2" id="KW-1185">Reference proteome</keyword>
<sequence>MERARTLAEASIYITSRRGAVDTSLREDAESWAVVVDDTFEVEVPYADEAAARDAGARFGVGPSELLDAGQWARVASEYATRAFVEGDTLNWVYASEALREVLKFLPPEAGEVPASAFWTPDGRAAYFANPKLFTRARLLEEMEIYRDGYEAP</sequence>
<dbReference type="EMBL" id="FNCN01000010">
    <property type="protein sequence ID" value="SDH00717.1"/>
    <property type="molecule type" value="Genomic_DNA"/>
</dbReference>
<dbReference type="OrthoDB" id="3822410at2"/>
<dbReference type="STRING" id="504805.SAMN05421505_11088"/>
<dbReference type="AlphaFoldDB" id="A0A1G7YWE7"/>
<dbReference type="Proteomes" id="UP000198923">
    <property type="component" value="Unassembled WGS sequence"/>
</dbReference>
<gene>
    <name evidence="1" type="ORF">SAMN05421505_11088</name>
</gene>